<accession>A0A1I8AI97</accession>
<feature type="coiled-coil region" evidence="1">
    <location>
        <begin position="112"/>
        <end position="139"/>
    </location>
</feature>
<protein>
    <submittedName>
        <fullName evidence="4">HAP1 N-terminal domain-containing protein</fullName>
    </submittedName>
</protein>
<organism evidence="3 4">
    <name type="scientific">Steinernema glaseri</name>
    <dbReference type="NCBI Taxonomy" id="37863"/>
    <lineage>
        <taxon>Eukaryota</taxon>
        <taxon>Metazoa</taxon>
        <taxon>Ecdysozoa</taxon>
        <taxon>Nematoda</taxon>
        <taxon>Chromadorea</taxon>
        <taxon>Rhabditida</taxon>
        <taxon>Tylenchina</taxon>
        <taxon>Panagrolaimomorpha</taxon>
        <taxon>Strongyloidoidea</taxon>
        <taxon>Steinernematidae</taxon>
        <taxon>Steinernema</taxon>
    </lineage>
</organism>
<feature type="compositionally biased region" description="Acidic residues" evidence="2">
    <location>
        <begin position="188"/>
        <end position="197"/>
    </location>
</feature>
<evidence type="ECO:0000313" key="3">
    <source>
        <dbReference type="Proteomes" id="UP000095287"/>
    </source>
</evidence>
<evidence type="ECO:0000313" key="4">
    <source>
        <dbReference type="WBParaSite" id="L893_g6024.t1"/>
    </source>
</evidence>
<dbReference type="AlphaFoldDB" id="A0A1I8AI97"/>
<dbReference type="WBParaSite" id="L893_g6024.t1">
    <property type="protein sequence ID" value="L893_g6024.t1"/>
    <property type="gene ID" value="L893_g6024"/>
</dbReference>
<reference evidence="4" key="1">
    <citation type="submission" date="2016-11" db="UniProtKB">
        <authorList>
            <consortium name="WormBaseParasite"/>
        </authorList>
    </citation>
    <scope>IDENTIFICATION</scope>
</reference>
<keyword evidence="3" id="KW-1185">Reference proteome</keyword>
<sequence length="219" mass="25388">MKGVDRAMYEETIEDLRDTVFLLRLKFSEAEQRACALEAENQDLRSHLLRSQEHARDRIALLDETLEERLKENEVHREELEDLVDLFKLKYSCQEQIVKNLVDENRCLLDAFNGLVEELRQQQVELKGAKDRIEYQERERIWLEAENEFLLGCQGKSAPCDALEPIKEEDEEQGIPKSASCGALEPIKEEDEEESEMDSGTATEPQRPHDRRSALCLIA</sequence>
<keyword evidence="1" id="KW-0175">Coiled coil</keyword>
<feature type="region of interest" description="Disordered" evidence="2">
    <location>
        <begin position="165"/>
        <end position="219"/>
    </location>
</feature>
<dbReference type="Proteomes" id="UP000095287">
    <property type="component" value="Unplaced"/>
</dbReference>
<proteinExistence type="predicted"/>
<name>A0A1I8AI97_9BILA</name>
<evidence type="ECO:0000256" key="2">
    <source>
        <dbReference type="SAM" id="MobiDB-lite"/>
    </source>
</evidence>
<evidence type="ECO:0000256" key="1">
    <source>
        <dbReference type="SAM" id="Coils"/>
    </source>
</evidence>